<feature type="compositionally biased region" description="Low complexity" evidence="1">
    <location>
        <begin position="386"/>
        <end position="404"/>
    </location>
</feature>
<dbReference type="PANTHER" id="PTHR47331">
    <property type="entry name" value="PHD-TYPE DOMAIN-CONTAINING PROTEIN"/>
    <property type="match status" value="1"/>
</dbReference>
<reference evidence="2" key="1">
    <citation type="submission" date="2020-08" db="EMBL/GenBank/DDBJ databases">
        <title>Spodoptera exigua strain:BAW_Kor-Di-RS1 Genome sequencing and assembly.</title>
        <authorList>
            <person name="Kim J."/>
            <person name="Nam H.Y."/>
            <person name="Kwon M."/>
            <person name="Choi J.H."/>
            <person name="Cho S.R."/>
            <person name="Kim G.-H."/>
        </authorList>
    </citation>
    <scope>NUCLEOTIDE SEQUENCE</scope>
    <source>
        <strain evidence="2">BAW_Kor-Di-RS1</strain>
        <tissue evidence="2">Whole-body</tissue>
    </source>
</reference>
<feature type="non-terminal residue" evidence="2">
    <location>
        <position position="421"/>
    </location>
</feature>
<dbReference type="EMBL" id="JACKWZ010000282">
    <property type="protein sequence ID" value="KAF9410029.1"/>
    <property type="molecule type" value="Genomic_DNA"/>
</dbReference>
<feature type="region of interest" description="Disordered" evidence="1">
    <location>
        <begin position="369"/>
        <end position="421"/>
    </location>
</feature>
<evidence type="ECO:0000256" key="1">
    <source>
        <dbReference type="SAM" id="MobiDB-lite"/>
    </source>
</evidence>
<protein>
    <recommendedName>
        <fullName evidence="4">Peptidase aspartic putative domain-containing protein</fullName>
    </recommendedName>
</protein>
<gene>
    <name evidence="2" type="ORF">HW555_010780</name>
</gene>
<evidence type="ECO:0008006" key="4">
    <source>
        <dbReference type="Google" id="ProtNLM"/>
    </source>
</evidence>
<sequence>LDKVTRRAWELKVSSDYKEELPTFDDLKEFLVNRFRALENLETKVERVPKTTRALHVVKDKGVSCAFCAGEHRISSCPKFINESTETRRNFVLKNKLCFICLLSNHSVKFCKNTLKCQVCKRRHHTLLHSQGVFGSEVGEGSSAARAESSSVTYEGNRNANQAEGSKPHVVGVGDKGTTSTAVVVINLHSRVNPSFQIKVNAYVLKSVTSLLPSAKVARLEWVDLNDNDLADPEYFIPNRIDVLLGAEVYSQVIQHGVKKNANGTLLAQETTLGWVLSGAFEIKQGVDSHSNITVMHTSIQDDELKRGCPVYVEWEGVVGRRARANLLHKAVPLPRAAHKIALGGAAQPLSANVSAIAFAAPAQLKRRLGGPRAPAAPGAPPAEPAPSTSGAAAAPAPEDAAPTNGAVRRRAPDTLPMEVT</sequence>
<proteinExistence type="predicted"/>
<name>A0A835GA28_SPOEX</name>
<dbReference type="Proteomes" id="UP000648187">
    <property type="component" value="Unassembled WGS sequence"/>
</dbReference>
<keyword evidence="3" id="KW-1185">Reference proteome</keyword>
<evidence type="ECO:0000313" key="2">
    <source>
        <dbReference type="EMBL" id="KAF9410029.1"/>
    </source>
</evidence>
<dbReference type="AlphaFoldDB" id="A0A835GA28"/>
<dbReference type="PANTHER" id="PTHR47331:SF5">
    <property type="entry name" value="RIBONUCLEASE H"/>
    <property type="match status" value="1"/>
</dbReference>
<evidence type="ECO:0000313" key="3">
    <source>
        <dbReference type="Proteomes" id="UP000648187"/>
    </source>
</evidence>
<comment type="caution">
    <text evidence="2">The sequence shown here is derived from an EMBL/GenBank/DDBJ whole genome shotgun (WGS) entry which is preliminary data.</text>
</comment>
<accession>A0A835GA28</accession>
<organism evidence="2 3">
    <name type="scientific">Spodoptera exigua</name>
    <name type="common">Beet armyworm</name>
    <name type="synonym">Noctua fulgens</name>
    <dbReference type="NCBI Taxonomy" id="7107"/>
    <lineage>
        <taxon>Eukaryota</taxon>
        <taxon>Metazoa</taxon>
        <taxon>Ecdysozoa</taxon>
        <taxon>Arthropoda</taxon>
        <taxon>Hexapoda</taxon>
        <taxon>Insecta</taxon>
        <taxon>Pterygota</taxon>
        <taxon>Neoptera</taxon>
        <taxon>Endopterygota</taxon>
        <taxon>Lepidoptera</taxon>
        <taxon>Glossata</taxon>
        <taxon>Ditrysia</taxon>
        <taxon>Noctuoidea</taxon>
        <taxon>Noctuidae</taxon>
        <taxon>Amphipyrinae</taxon>
        <taxon>Spodoptera</taxon>
    </lineage>
</organism>